<dbReference type="EMBL" id="JACIDV010000008">
    <property type="protein sequence ID" value="MBB3946951.1"/>
    <property type="molecule type" value="Genomic_DNA"/>
</dbReference>
<comment type="caution">
    <text evidence="1">The sequence shown here is derived from an EMBL/GenBank/DDBJ whole genome shotgun (WGS) entry which is preliminary data.</text>
</comment>
<dbReference type="RefSeq" id="WP_183896853.1">
    <property type="nucleotide sequence ID" value="NZ_JACIDV010000008.1"/>
</dbReference>
<evidence type="ECO:0000313" key="2">
    <source>
        <dbReference type="Proteomes" id="UP000565286"/>
    </source>
</evidence>
<proteinExistence type="predicted"/>
<reference evidence="1 2" key="1">
    <citation type="submission" date="2020-08" db="EMBL/GenBank/DDBJ databases">
        <title>Genomic Encyclopedia of Type Strains, Phase IV (KMG-IV): sequencing the most valuable type-strain genomes for metagenomic binning, comparative biology and taxonomic classification.</title>
        <authorList>
            <person name="Goeker M."/>
        </authorList>
    </citation>
    <scope>NUCLEOTIDE SEQUENCE [LARGE SCALE GENOMIC DNA]</scope>
    <source>
        <strain evidence="1 2">DSM 26438</strain>
    </source>
</reference>
<dbReference type="Proteomes" id="UP000565286">
    <property type="component" value="Unassembled WGS sequence"/>
</dbReference>
<evidence type="ECO:0000313" key="1">
    <source>
        <dbReference type="EMBL" id="MBB3946951.1"/>
    </source>
</evidence>
<sequence>MVQVLTVSATTAGYVADSIKSVQRPSRKAEVEQAVRELTRKTGQRDETDINVMNAVVMPSAMSAHFLTAGQHQNPQVTLEEVIEAYEENKGRADI</sequence>
<organism evidence="1 2">
    <name type="scientific">Rhizobium skierniewicense</name>
    <dbReference type="NCBI Taxonomy" id="984260"/>
    <lineage>
        <taxon>Bacteria</taxon>
        <taxon>Pseudomonadati</taxon>
        <taxon>Pseudomonadota</taxon>
        <taxon>Alphaproteobacteria</taxon>
        <taxon>Hyphomicrobiales</taxon>
        <taxon>Rhizobiaceae</taxon>
        <taxon>Rhizobium/Agrobacterium group</taxon>
        <taxon>Rhizobium</taxon>
    </lineage>
</organism>
<name>A0A7W6CGW8_9HYPH</name>
<dbReference type="AlphaFoldDB" id="A0A7W6CGW8"/>
<keyword evidence="2" id="KW-1185">Reference proteome</keyword>
<gene>
    <name evidence="1" type="ORF">GGQ73_002915</name>
</gene>
<protein>
    <submittedName>
        <fullName evidence="1">Uncharacterized protein</fullName>
    </submittedName>
</protein>
<accession>A0A7W6CGW8</accession>